<dbReference type="Gene3D" id="3.30.160.60">
    <property type="entry name" value="Classic Zinc Finger"/>
    <property type="match status" value="5"/>
</dbReference>
<evidence type="ECO:0000256" key="3">
    <source>
        <dbReference type="ARBA" id="ARBA00022723"/>
    </source>
</evidence>
<dbReference type="PROSITE" id="PS50157">
    <property type="entry name" value="ZINC_FINGER_C2H2_2"/>
    <property type="match status" value="5"/>
</dbReference>
<evidence type="ECO:0000313" key="14">
    <source>
        <dbReference type="Ensembl" id="ENSLCAP00010035431.1"/>
    </source>
</evidence>
<dbReference type="GO" id="GO:0008270">
    <property type="term" value="F:zinc ion binding"/>
    <property type="evidence" value="ECO:0007669"/>
    <property type="project" value="UniProtKB-KW"/>
</dbReference>
<dbReference type="FunFam" id="3.30.160.60:FF:000068">
    <property type="entry name" value="GLI family zinc finger 3"/>
    <property type="match status" value="1"/>
</dbReference>
<evidence type="ECO:0000256" key="11">
    <source>
        <dbReference type="PROSITE-ProRule" id="PRU00042"/>
    </source>
</evidence>
<dbReference type="GO" id="GO:0021564">
    <property type="term" value="P:vagus nerve development"/>
    <property type="evidence" value="ECO:0007669"/>
    <property type="project" value="Ensembl"/>
</dbReference>
<feature type="compositionally biased region" description="Low complexity" evidence="12">
    <location>
        <begin position="1148"/>
        <end position="1159"/>
    </location>
</feature>
<evidence type="ECO:0000256" key="6">
    <source>
        <dbReference type="ARBA" id="ARBA00022833"/>
    </source>
</evidence>
<feature type="compositionally biased region" description="Polar residues" evidence="12">
    <location>
        <begin position="443"/>
        <end position="483"/>
    </location>
</feature>
<dbReference type="SMART" id="SM00355">
    <property type="entry name" value="ZnF_C2H2"/>
    <property type="match status" value="5"/>
</dbReference>
<dbReference type="PANTHER" id="PTHR45718:SF2">
    <property type="entry name" value="ZINC FINGER PROTEIN GLI1"/>
    <property type="match status" value="1"/>
</dbReference>
<dbReference type="GO" id="GO:0021563">
    <property type="term" value="P:glossopharyngeal nerve development"/>
    <property type="evidence" value="ECO:0007669"/>
    <property type="project" value="Ensembl"/>
</dbReference>
<dbReference type="FunCoup" id="A0A4W6EBJ7">
    <property type="interactions" value="44"/>
</dbReference>
<dbReference type="GO" id="GO:0045944">
    <property type="term" value="P:positive regulation of transcription by RNA polymerase II"/>
    <property type="evidence" value="ECO:0007669"/>
    <property type="project" value="Ensembl"/>
</dbReference>
<feature type="region of interest" description="Disordered" evidence="12">
    <location>
        <begin position="505"/>
        <end position="524"/>
    </location>
</feature>
<name>A0A4W6EBJ7_LATCA</name>
<feature type="compositionally biased region" description="Polar residues" evidence="12">
    <location>
        <begin position="1080"/>
        <end position="1090"/>
    </location>
</feature>
<dbReference type="GO" id="GO:0031290">
    <property type="term" value="P:retinal ganglion cell axon guidance"/>
    <property type="evidence" value="ECO:0007669"/>
    <property type="project" value="Ensembl"/>
</dbReference>
<dbReference type="GO" id="GO:0021731">
    <property type="term" value="P:trigeminal motor nucleus development"/>
    <property type="evidence" value="ECO:0007669"/>
    <property type="project" value="Ensembl"/>
</dbReference>
<dbReference type="InParanoid" id="A0A4W6EBJ7"/>
<keyword evidence="4" id="KW-0677">Repeat</keyword>
<feature type="region of interest" description="Disordered" evidence="12">
    <location>
        <begin position="1077"/>
        <end position="1111"/>
    </location>
</feature>
<feature type="compositionally biased region" description="Low complexity" evidence="12">
    <location>
        <begin position="360"/>
        <end position="372"/>
    </location>
</feature>
<dbReference type="InterPro" id="IPR056436">
    <property type="entry name" value="Znf-C2H2_ZIC1-5/GLI1-3-like"/>
</dbReference>
<feature type="domain" description="C2H2-type" evidence="13">
    <location>
        <begin position="153"/>
        <end position="185"/>
    </location>
</feature>
<dbReference type="GO" id="GO:0050767">
    <property type="term" value="P:regulation of neurogenesis"/>
    <property type="evidence" value="ECO:0007669"/>
    <property type="project" value="Ensembl"/>
</dbReference>
<evidence type="ECO:0000256" key="12">
    <source>
        <dbReference type="SAM" id="MobiDB-lite"/>
    </source>
</evidence>
<evidence type="ECO:0000259" key="13">
    <source>
        <dbReference type="PROSITE" id="PS50157"/>
    </source>
</evidence>
<feature type="domain" description="C2H2-type" evidence="13">
    <location>
        <begin position="280"/>
        <end position="310"/>
    </location>
</feature>
<comment type="subcellular location">
    <subcellularLocation>
        <location evidence="1">Nucleus</location>
    </subcellularLocation>
</comment>
<keyword evidence="8" id="KW-0238">DNA-binding</keyword>
<evidence type="ECO:0000256" key="9">
    <source>
        <dbReference type="ARBA" id="ARBA00023163"/>
    </source>
</evidence>
<dbReference type="GO" id="GO:0048855">
    <property type="term" value="P:adenohypophysis morphogenesis"/>
    <property type="evidence" value="ECO:0007669"/>
    <property type="project" value="Ensembl"/>
</dbReference>
<feature type="region of interest" description="Disordered" evidence="12">
    <location>
        <begin position="109"/>
        <end position="147"/>
    </location>
</feature>
<keyword evidence="9" id="KW-0804">Transcription</keyword>
<reference evidence="14" key="2">
    <citation type="submission" date="2025-08" db="UniProtKB">
        <authorList>
            <consortium name="Ensembl"/>
        </authorList>
    </citation>
    <scope>IDENTIFICATION</scope>
</reference>
<dbReference type="InterPro" id="IPR043359">
    <property type="entry name" value="GLI-like"/>
</dbReference>
<evidence type="ECO:0000256" key="5">
    <source>
        <dbReference type="ARBA" id="ARBA00022771"/>
    </source>
</evidence>
<feature type="region of interest" description="Disordered" evidence="12">
    <location>
        <begin position="426"/>
        <end position="490"/>
    </location>
</feature>
<reference evidence="15" key="1">
    <citation type="submission" date="2015-09" db="EMBL/GenBank/DDBJ databases">
        <authorList>
            <person name="Sai Rama Sridatta P."/>
        </authorList>
    </citation>
    <scope>NUCLEOTIDE SEQUENCE [LARGE SCALE GENOMIC DNA]</scope>
</reference>
<dbReference type="GO" id="GO:0021532">
    <property type="term" value="P:neural tube patterning"/>
    <property type="evidence" value="ECO:0007669"/>
    <property type="project" value="Ensembl"/>
</dbReference>
<evidence type="ECO:0000256" key="7">
    <source>
        <dbReference type="ARBA" id="ARBA00023015"/>
    </source>
</evidence>
<comment type="similarity">
    <text evidence="2">Belongs to the GLI C2H2-type zinc-finger protein family.</text>
</comment>
<feature type="region of interest" description="Disordered" evidence="12">
    <location>
        <begin position="840"/>
        <end position="860"/>
    </location>
</feature>
<dbReference type="GO" id="GO:0005634">
    <property type="term" value="C:nucleus"/>
    <property type="evidence" value="ECO:0007669"/>
    <property type="project" value="UniProtKB-SubCell"/>
</dbReference>
<feature type="compositionally biased region" description="Polar residues" evidence="12">
    <location>
        <begin position="968"/>
        <end position="980"/>
    </location>
</feature>
<dbReference type="GO" id="GO:0021508">
    <property type="term" value="P:floor plate formation"/>
    <property type="evidence" value="ECO:0007669"/>
    <property type="project" value="Ensembl"/>
</dbReference>
<dbReference type="SUPFAM" id="SSF57667">
    <property type="entry name" value="beta-beta-alpha zinc fingers"/>
    <property type="match status" value="3"/>
</dbReference>
<dbReference type="STRING" id="8187.ENSLCAP00010035431"/>
<feature type="region of interest" description="Disordered" evidence="12">
    <location>
        <begin position="353"/>
        <end position="389"/>
    </location>
</feature>
<feature type="compositionally biased region" description="Polar residues" evidence="12">
    <location>
        <begin position="1137"/>
        <end position="1147"/>
    </location>
</feature>
<dbReference type="InterPro" id="IPR036236">
    <property type="entry name" value="Znf_C2H2_sf"/>
</dbReference>
<dbReference type="InterPro" id="IPR013087">
    <property type="entry name" value="Znf_C2H2_type"/>
</dbReference>
<dbReference type="GO" id="GO:0045880">
    <property type="term" value="P:positive regulation of smoothened signaling pathway"/>
    <property type="evidence" value="ECO:0007669"/>
    <property type="project" value="Ensembl"/>
</dbReference>
<dbReference type="GO" id="GO:0007224">
    <property type="term" value="P:smoothened signaling pathway"/>
    <property type="evidence" value="ECO:0007669"/>
    <property type="project" value="Ensembl"/>
</dbReference>
<dbReference type="FunFam" id="3.30.160.60:FF:000048">
    <property type="entry name" value="GLI family zinc finger 3"/>
    <property type="match status" value="1"/>
</dbReference>
<dbReference type="GO" id="GO:0021559">
    <property type="term" value="P:trigeminal nerve development"/>
    <property type="evidence" value="ECO:0007669"/>
    <property type="project" value="Ensembl"/>
</dbReference>
<feature type="compositionally biased region" description="Low complexity" evidence="12">
    <location>
        <begin position="899"/>
        <end position="911"/>
    </location>
</feature>
<keyword evidence="6" id="KW-0862">Zinc</keyword>
<evidence type="ECO:0000256" key="1">
    <source>
        <dbReference type="ARBA" id="ARBA00004123"/>
    </source>
</evidence>
<dbReference type="FunFam" id="3.30.160.60:FF:000019">
    <property type="entry name" value="GLI family zinc finger 3"/>
    <property type="match status" value="1"/>
</dbReference>
<feature type="region of interest" description="Disordered" evidence="12">
    <location>
        <begin position="994"/>
        <end position="1056"/>
    </location>
</feature>
<feature type="region of interest" description="Disordered" evidence="12">
    <location>
        <begin position="1137"/>
        <end position="1166"/>
    </location>
</feature>
<dbReference type="AlphaFoldDB" id="A0A4W6EBJ7"/>
<feature type="domain" description="C2H2-type" evidence="13">
    <location>
        <begin position="219"/>
        <end position="248"/>
    </location>
</feature>
<dbReference type="GO" id="GO:0042694">
    <property type="term" value="P:muscle cell fate specification"/>
    <property type="evidence" value="ECO:0007669"/>
    <property type="project" value="Ensembl"/>
</dbReference>
<reference evidence="14" key="3">
    <citation type="submission" date="2025-09" db="UniProtKB">
        <authorList>
            <consortium name="Ensembl"/>
        </authorList>
    </citation>
    <scope>IDENTIFICATION</scope>
</reference>
<dbReference type="GO" id="GO:0021521">
    <property type="term" value="P:ventral spinal cord interneuron specification"/>
    <property type="evidence" value="ECO:0007669"/>
    <property type="project" value="Ensembl"/>
</dbReference>
<dbReference type="GO" id="GO:0000981">
    <property type="term" value="F:DNA-binding transcription factor activity, RNA polymerase II-specific"/>
    <property type="evidence" value="ECO:0007669"/>
    <property type="project" value="Ensembl"/>
</dbReference>
<feature type="domain" description="C2H2-type" evidence="13">
    <location>
        <begin position="191"/>
        <end position="218"/>
    </location>
</feature>
<dbReference type="FunFam" id="3.30.160.60:FF:000036">
    <property type="entry name" value="GLI family zinc finger 3"/>
    <property type="match status" value="1"/>
</dbReference>
<dbReference type="GO" id="GO:0021754">
    <property type="term" value="P:facial nucleus development"/>
    <property type="evidence" value="ECO:0007669"/>
    <property type="project" value="Ensembl"/>
</dbReference>
<evidence type="ECO:0000256" key="4">
    <source>
        <dbReference type="ARBA" id="ARBA00022737"/>
    </source>
</evidence>
<feature type="compositionally biased region" description="Polar residues" evidence="12">
    <location>
        <begin position="840"/>
        <end position="856"/>
    </location>
</feature>
<evidence type="ECO:0000313" key="15">
    <source>
        <dbReference type="Proteomes" id="UP000314980"/>
    </source>
</evidence>
<feature type="region of interest" description="Disordered" evidence="12">
    <location>
        <begin position="293"/>
        <end position="334"/>
    </location>
</feature>
<dbReference type="GO" id="GO:0021560">
    <property type="term" value="P:abducens nerve development"/>
    <property type="evidence" value="ECO:0007669"/>
    <property type="project" value="Ensembl"/>
</dbReference>
<keyword evidence="15" id="KW-1185">Reference proteome</keyword>
<sequence length="1202" mass="130516">MMSSHHNFCSRFSTPRSMLKLSKKRALSISPLSDASVDLQTVIRTSPNSLVAFVNSRCNPNGASSYGHLSVSAMRSDISLVYISRSTMDLNQQPGLGGVMDGMNVKSLEERSEGDVASPSSTGTQDPLLGLLDGRDELDKEDGKPEPEAVYETNCHWESCNKEFDTQDQLVHHINNEHIHGEKKEFVCHWQECSREQRPFKAQYMLVVHMRRHTGEKPHKCTFEGCNKAYSRLENLKTHLRSHTGEKPYVCEHEGCNKAFSNASDRAKHQNRTHSNEKPYVCKIPGCTKRYTDPSSLRKHVKTVHGPEAHITKKHRGDTGPRPPGSAMTPGGQNSELLLEKEETRREDCKLLAPETALKSQPSPGGQSSCSSERSPLGSANNNDSGVEMNLNAAGSLEDLTALEDGVAGGGGGGGGELENLKIDKLKQIRRPTPPRPLCGTTIGCSTNDRRGSGTSSLSSAYTVSRRSSMVSPYLSNPLSPETNRGLPGLPNLTPAQQYSLKAKYAAATGGPPPTPLPNMEQHSANTEYGTGVIYPHQAPGNNSRRASDPVRSAADPQALSKRFNSLNNVAMMSRRNALQHRGSDTSLARHMYSPRPPSITENVMMEAMGMEPHLAPVDGRDRTMMMPPGERSFMGYQNQHQTLGGVGGGGPLSNQLSPSHDSLSCPDQGYMQGHYQNQGGEVTSRAGGNPMGQARPIHPEGISNTLLQQAEYSMSTCQLSPSGPHYPSVGQGGDAGGPWSDTHSQVQTSNHALQNQRGMQYSDPTLQPQQTQAHFNNQTGLYNSPDGTHKLNIKPEQQFHPGMGGRDACQSAKLQQQRMLLQQTQGYPQQTGQIMMRNSDNPSCDFQGQNQNSYPSGGGLSLGCAGSALSDGQRSETPMMQVKEMMVRNYVQSQQALMWEQQQEQQQQQQHSGIKPPSLSDNMDMSSQTAMMQHSPQHQNQNLYSNQPYPSYPNQNLVMSPPAHSRAPSSVTPKDQQLTGLPGSCYGQEMVVPRPPQGRKPLSRQNSLSQVGGGYLGSPPHLSPVHSTSSPRRGVRLPPVQHPQHPQNEMFSPSNNNNIYYSGQINMDMEKHMDPQNGPCINQQHSMASNLDPAGGSKSAPMAPYPESGPISNALENLDLDNARIDFTSIIDDAESSSFSPVNNPLQGQPGSSSQASSRLTTPQTSVSLAAGSGLSNMAVGDMTSMLTSLAGENKYLNTLS</sequence>
<feature type="region of interest" description="Disordered" evidence="12">
    <location>
        <begin position="678"/>
        <end position="700"/>
    </location>
</feature>
<feature type="compositionally biased region" description="Basic and acidic residues" evidence="12">
    <location>
        <begin position="133"/>
        <end position="147"/>
    </location>
</feature>
<accession>A0A4W6EBJ7</accession>
<feature type="region of interest" description="Disordered" evidence="12">
    <location>
        <begin position="899"/>
        <end position="982"/>
    </location>
</feature>
<feature type="domain" description="C2H2-type" evidence="13">
    <location>
        <begin position="249"/>
        <end position="279"/>
    </location>
</feature>
<dbReference type="GO" id="GO:0000785">
    <property type="term" value="C:chromatin"/>
    <property type="evidence" value="ECO:0007669"/>
    <property type="project" value="Ensembl"/>
</dbReference>
<keyword evidence="10" id="KW-0539">Nucleus</keyword>
<dbReference type="GO" id="GO:0000978">
    <property type="term" value="F:RNA polymerase II cis-regulatory region sequence-specific DNA binding"/>
    <property type="evidence" value="ECO:0007669"/>
    <property type="project" value="TreeGrafter"/>
</dbReference>
<dbReference type="Ensembl" id="ENSLCAT00010036267.1">
    <property type="protein sequence ID" value="ENSLCAP00010035431.1"/>
    <property type="gene ID" value="ENSLCAG00010016615.1"/>
</dbReference>
<evidence type="ECO:0000256" key="8">
    <source>
        <dbReference type="ARBA" id="ARBA00023125"/>
    </source>
</evidence>
<keyword evidence="5 11" id="KW-0863">Zinc-finger</keyword>
<dbReference type="Proteomes" id="UP000314980">
    <property type="component" value="Unassembled WGS sequence"/>
</dbReference>
<keyword evidence="3" id="KW-0479">Metal-binding</keyword>
<proteinExistence type="inferred from homology"/>
<dbReference type="GO" id="GO:0035301">
    <property type="term" value="C:Hedgehog signaling complex"/>
    <property type="evidence" value="ECO:0007669"/>
    <property type="project" value="Ensembl"/>
</dbReference>
<dbReference type="Pfam" id="PF00096">
    <property type="entry name" value="zf-C2H2"/>
    <property type="match status" value="3"/>
</dbReference>
<feature type="compositionally biased region" description="Polar residues" evidence="12">
    <location>
        <begin position="920"/>
        <end position="959"/>
    </location>
</feature>
<keyword evidence="7" id="KW-0805">Transcription regulation</keyword>
<gene>
    <name evidence="14" type="primary">GLI1</name>
</gene>
<dbReference type="PANTHER" id="PTHR45718">
    <property type="entry name" value="TRANSCRIPTIONAL ACTIVATOR CUBITUS INTERRUPTUS"/>
    <property type="match status" value="1"/>
</dbReference>
<organism evidence="14 15">
    <name type="scientific">Lates calcarifer</name>
    <name type="common">Barramundi</name>
    <name type="synonym">Holocentrus calcarifer</name>
    <dbReference type="NCBI Taxonomy" id="8187"/>
    <lineage>
        <taxon>Eukaryota</taxon>
        <taxon>Metazoa</taxon>
        <taxon>Chordata</taxon>
        <taxon>Craniata</taxon>
        <taxon>Vertebrata</taxon>
        <taxon>Euteleostomi</taxon>
        <taxon>Actinopterygii</taxon>
        <taxon>Neopterygii</taxon>
        <taxon>Teleostei</taxon>
        <taxon>Neoteleostei</taxon>
        <taxon>Acanthomorphata</taxon>
        <taxon>Carangaria</taxon>
        <taxon>Carangaria incertae sedis</taxon>
        <taxon>Centropomidae</taxon>
        <taxon>Lates</taxon>
    </lineage>
</organism>
<dbReference type="Pfam" id="PF23561">
    <property type="entry name" value="zf-C2H2_15"/>
    <property type="match status" value="1"/>
</dbReference>
<dbReference type="GO" id="GO:0021742">
    <property type="term" value="P:abducens nucleus development"/>
    <property type="evidence" value="ECO:0007669"/>
    <property type="project" value="Ensembl"/>
</dbReference>
<dbReference type="GeneTree" id="ENSGT00940000160235"/>
<dbReference type="FunFam" id="3.30.160.60:FF:000031">
    <property type="entry name" value="GLI family zinc finger 3"/>
    <property type="match status" value="1"/>
</dbReference>
<evidence type="ECO:0000256" key="10">
    <source>
        <dbReference type="ARBA" id="ARBA00023242"/>
    </source>
</evidence>
<protein>
    <submittedName>
        <fullName evidence="14">GLI family zinc finger 1</fullName>
    </submittedName>
</protein>
<feature type="region of interest" description="Disordered" evidence="12">
    <location>
        <begin position="531"/>
        <end position="556"/>
    </location>
</feature>
<evidence type="ECO:0000256" key="2">
    <source>
        <dbReference type="ARBA" id="ARBA00010831"/>
    </source>
</evidence>
<feature type="compositionally biased region" description="Polar residues" evidence="12">
    <location>
        <begin position="1045"/>
        <end position="1056"/>
    </location>
</feature>
<dbReference type="GO" id="GO:0042476">
    <property type="term" value="P:odontogenesis"/>
    <property type="evidence" value="ECO:0007669"/>
    <property type="project" value="Ensembl"/>
</dbReference>
<dbReference type="PROSITE" id="PS00028">
    <property type="entry name" value="ZINC_FINGER_C2H2_1"/>
    <property type="match status" value="4"/>
</dbReference>
<dbReference type="GO" id="GO:0021561">
    <property type="term" value="P:facial nerve development"/>
    <property type="evidence" value="ECO:0007669"/>
    <property type="project" value="Ensembl"/>
</dbReference>